<dbReference type="SUPFAM" id="SSF55486">
    <property type="entry name" value="Metalloproteases ('zincins'), catalytic domain"/>
    <property type="match status" value="1"/>
</dbReference>
<dbReference type="InterPro" id="IPR024079">
    <property type="entry name" value="MetalloPept_cat_dom_sf"/>
</dbReference>
<dbReference type="EMBL" id="JARKHS020000471">
    <property type="protein sequence ID" value="KAK8788795.1"/>
    <property type="molecule type" value="Genomic_DNA"/>
</dbReference>
<accession>A0AAQ4FPW4</accession>
<dbReference type="AlphaFoldDB" id="A0AAQ4FPW4"/>
<comment type="caution">
    <text evidence="1">The sequence shown here is derived from an EMBL/GenBank/DDBJ whole genome shotgun (WGS) entry which is preliminary data.</text>
</comment>
<dbReference type="Gene3D" id="1.10.1380.10">
    <property type="entry name" value="Neutral endopeptidase , domain2"/>
    <property type="match status" value="1"/>
</dbReference>
<reference evidence="1 2" key="1">
    <citation type="journal article" date="2023" name="Arcadia Sci">
        <title>De novo assembly of a long-read Amblyomma americanum tick genome.</title>
        <authorList>
            <person name="Chou S."/>
            <person name="Poskanzer K.E."/>
            <person name="Rollins M."/>
            <person name="Thuy-Boun P.S."/>
        </authorList>
    </citation>
    <scope>NUCLEOTIDE SEQUENCE [LARGE SCALE GENOMIC DNA]</scope>
    <source>
        <strain evidence="1">F_SG_1</strain>
        <tissue evidence="1">Salivary glands</tissue>
    </source>
</reference>
<proteinExistence type="predicted"/>
<dbReference type="InterPro" id="IPR042089">
    <property type="entry name" value="Peptidase_M13_dom_2"/>
</dbReference>
<protein>
    <submittedName>
        <fullName evidence="1">Uncharacterized protein</fullName>
    </submittedName>
</protein>
<evidence type="ECO:0000313" key="2">
    <source>
        <dbReference type="Proteomes" id="UP001321473"/>
    </source>
</evidence>
<keyword evidence="2" id="KW-1185">Reference proteome</keyword>
<organism evidence="1 2">
    <name type="scientific">Amblyomma americanum</name>
    <name type="common">Lone star tick</name>
    <dbReference type="NCBI Taxonomy" id="6943"/>
    <lineage>
        <taxon>Eukaryota</taxon>
        <taxon>Metazoa</taxon>
        <taxon>Ecdysozoa</taxon>
        <taxon>Arthropoda</taxon>
        <taxon>Chelicerata</taxon>
        <taxon>Arachnida</taxon>
        <taxon>Acari</taxon>
        <taxon>Parasitiformes</taxon>
        <taxon>Ixodida</taxon>
        <taxon>Ixodoidea</taxon>
        <taxon>Ixodidae</taxon>
        <taxon>Amblyomminae</taxon>
        <taxon>Amblyomma</taxon>
    </lineage>
</organism>
<evidence type="ECO:0000313" key="1">
    <source>
        <dbReference type="EMBL" id="KAK8788795.1"/>
    </source>
</evidence>
<gene>
    <name evidence="1" type="ORF">V5799_021429</name>
</gene>
<sequence>MLVDFGVYWPQVTNASSILHTFLSMAAAWNWASVLQFVVQRNGHVTVRPSPYFWSVLSARQRMLENTTNQNFYRQYFDSVVAAFGRAAEEHAYTYEELIALEDNVVPGLRAALLSPEWSTLENSSLDAIVSKTRNPFSATEWESNLRSNFNFSDGSVLSISVEHTMFFVRFFSLVASEGESQMACYVGWVVVQALSLLASSEMVTKYYVGDGVIASREHALFCANLAHVYMGVAFYADHQAREVIGSVLQDVFAVETHVQTAFRSSMKGSPFYSAVPSSMVGKEALVQSLKLVKSLNADKLNNMYKDFSDMGDNVLDNVRRAVEGRQLTEADTSLPDFVNNGSARFSFSPHRGYFKLLPIALEKPFYEPGALMVVKYATIGGEVADVFSSAAFAGSPEAFDRKLQLAFTLKSTCFFGTQVLMRHLTLEDIELVRRVTSLRVILAALMVSNQGRMRSALLAGYESWTDFELLLFFWCFVQCGSVNGRRRCNGPLSMVDQFSRVFGCKKGDSMYTGRDCSI</sequence>
<name>A0AAQ4FPW4_AMBAM</name>
<dbReference type="GO" id="GO:0008237">
    <property type="term" value="F:metallopeptidase activity"/>
    <property type="evidence" value="ECO:0007669"/>
    <property type="project" value="InterPro"/>
</dbReference>
<dbReference type="Gene3D" id="3.40.390.10">
    <property type="entry name" value="Collagenase (Catalytic Domain)"/>
    <property type="match status" value="1"/>
</dbReference>
<dbReference type="Proteomes" id="UP001321473">
    <property type="component" value="Unassembled WGS sequence"/>
</dbReference>